<dbReference type="AlphaFoldDB" id="A0A2M6WU07"/>
<protein>
    <submittedName>
        <fullName evidence="2">Uncharacterized protein</fullName>
    </submittedName>
</protein>
<dbReference type="EMBL" id="PFAM01000011">
    <property type="protein sequence ID" value="PIT96206.1"/>
    <property type="molecule type" value="Genomic_DNA"/>
</dbReference>
<keyword evidence="1" id="KW-1133">Transmembrane helix</keyword>
<sequence length="92" mass="10452">MPKKIDNLNLDKSKTAKTSGVSNEQLAELIKEDLVIDQEVLRLTKKLHTAMVVGQVMFWVKLLLIVVPLVAAYFFLPPLINDLMAQYKSLLR</sequence>
<organism evidence="2 3">
    <name type="scientific">Candidatus Falkowbacteria bacterium CG10_big_fil_rev_8_21_14_0_10_37_14</name>
    <dbReference type="NCBI Taxonomy" id="1974561"/>
    <lineage>
        <taxon>Bacteria</taxon>
        <taxon>Candidatus Falkowiibacteriota</taxon>
    </lineage>
</organism>
<dbReference type="Proteomes" id="UP000228533">
    <property type="component" value="Unassembled WGS sequence"/>
</dbReference>
<proteinExistence type="predicted"/>
<comment type="caution">
    <text evidence="2">The sequence shown here is derived from an EMBL/GenBank/DDBJ whole genome shotgun (WGS) entry which is preliminary data.</text>
</comment>
<feature type="transmembrane region" description="Helical" evidence="1">
    <location>
        <begin position="52"/>
        <end position="76"/>
    </location>
</feature>
<evidence type="ECO:0000313" key="3">
    <source>
        <dbReference type="Proteomes" id="UP000228533"/>
    </source>
</evidence>
<keyword evidence="1" id="KW-0472">Membrane</keyword>
<accession>A0A2M6WU07</accession>
<evidence type="ECO:0000256" key="1">
    <source>
        <dbReference type="SAM" id="Phobius"/>
    </source>
</evidence>
<gene>
    <name evidence="2" type="ORF">COT94_01655</name>
</gene>
<evidence type="ECO:0000313" key="2">
    <source>
        <dbReference type="EMBL" id="PIT96206.1"/>
    </source>
</evidence>
<keyword evidence="1" id="KW-0812">Transmembrane</keyword>
<reference evidence="3" key="1">
    <citation type="submission" date="2017-09" db="EMBL/GenBank/DDBJ databases">
        <title>Depth-based differentiation of microbial function through sediment-hosted aquifers and enrichment of novel symbionts in the deep terrestrial subsurface.</title>
        <authorList>
            <person name="Probst A.J."/>
            <person name="Ladd B."/>
            <person name="Jarett J.K."/>
            <person name="Geller-Mcgrath D.E."/>
            <person name="Sieber C.M.K."/>
            <person name="Emerson J.B."/>
            <person name="Anantharaman K."/>
            <person name="Thomas B.C."/>
            <person name="Malmstrom R."/>
            <person name="Stieglmeier M."/>
            <person name="Klingl A."/>
            <person name="Woyke T."/>
            <person name="Ryan C.M."/>
            <person name="Banfield J.F."/>
        </authorList>
    </citation>
    <scope>NUCLEOTIDE SEQUENCE [LARGE SCALE GENOMIC DNA]</scope>
</reference>
<name>A0A2M6WU07_9BACT</name>